<sequence length="128" mass="14590">RDARFVSIVSRPRILEFEFVVLSPDSIVIAYLRGACTHWDGHIHLFYVSSYETRARCSLKLFTQLRLSSVGTSYTRWPYVPLFHSSANSGGAFSRGRLQELMSSIVECFVHRGGSESKFCEGKVESYR</sequence>
<feature type="non-terminal residue" evidence="1">
    <location>
        <position position="1"/>
    </location>
</feature>
<name>A0A195C3V2_9HYME</name>
<reference evidence="1 2" key="1">
    <citation type="submission" date="2016-03" db="EMBL/GenBank/DDBJ databases">
        <title>Cyphomyrmex costatus WGS genome.</title>
        <authorList>
            <person name="Nygaard S."/>
            <person name="Hu H."/>
            <person name="Boomsma J."/>
            <person name="Zhang G."/>
        </authorList>
    </citation>
    <scope>NUCLEOTIDE SEQUENCE [LARGE SCALE GENOMIC DNA]</scope>
    <source>
        <strain evidence="1">MS0001</strain>
        <tissue evidence="1">Whole body</tissue>
    </source>
</reference>
<gene>
    <name evidence="1" type="ORF">ALC62_14201</name>
</gene>
<evidence type="ECO:0000313" key="2">
    <source>
        <dbReference type="Proteomes" id="UP000078542"/>
    </source>
</evidence>
<organism evidence="1 2">
    <name type="scientific">Cyphomyrmex costatus</name>
    <dbReference type="NCBI Taxonomy" id="456900"/>
    <lineage>
        <taxon>Eukaryota</taxon>
        <taxon>Metazoa</taxon>
        <taxon>Ecdysozoa</taxon>
        <taxon>Arthropoda</taxon>
        <taxon>Hexapoda</taxon>
        <taxon>Insecta</taxon>
        <taxon>Pterygota</taxon>
        <taxon>Neoptera</taxon>
        <taxon>Endopterygota</taxon>
        <taxon>Hymenoptera</taxon>
        <taxon>Apocrita</taxon>
        <taxon>Aculeata</taxon>
        <taxon>Formicoidea</taxon>
        <taxon>Formicidae</taxon>
        <taxon>Myrmicinae</taxon>
        <taxon>Cyphomyrmex</taxon>
    </lineage>
</organism>
<dbReference type="Proteomes" id="UP000078542">
    <property type="component" value="Unassembled WGS sequence"/>
</dbReference>
<proteinExistence type="predicted"/>
<keyword evidence="2" id="KW-1185">Reference proteome</keyword>
<dbReference type="EMBL" id="KQ978317">
    <property type="protein sequence ID" value="KYM95290.1"/>
    <property type="molecule type" value="Genomic_DNA"/>
</dbReference>
<evidence type="ECO:0000313" key="1">
    <source>
        <dbReference type="EMBL" id="KYM95290.1"/>
    </source>
</evidence>
<dbReference type="AlphaFoldDB" id="A0A195C3V2"/>
<accession>A0A195C3V2</accession>
<protein>
    <submittedName>
        <fullName evidence="1">Uncharacterized protein</fullName>
    </submittedName>
</protein>